<sequence>FSWYMGVIRDERHRLSLGVHKNCTFQEFIHDYADQKALKPQLNWITDIRRRIPLNFIGRFDRLEEDFYYVCDILKIKNKTLPKLLISNNPSYINYYADETREIIASRYAKEIAYFGFKFEDEVYD</sequence>
<dbReference type="AlphaFoldDB" id="X1D9R5"/>
<dbReference type="EMBL" id="BART01033143">
    <property type="protein sequence ID" value="GAH17516.1"/>
    <property type="molecule type" value="Genomic_DNA"/>
</dbReference>
<proteinExistence type="predicted"/>
<evidence type="ECO:0000313" key="1">
    <source>
        <dbReference type="EMBL" id="GAH17516.1"/>
    </source>
</evidence>
<gene>
    <name evidence="1" type="ORF">S01H4_57054</name>
</gene>
<feature type="non-terminal residue" evidence="1">
    <location>
        <position position="1"/>
    </location>
</feature>
<reference evidence="1" key="1">
    <citation type="journal article" date="2014" name="Front. Microbiol.">
        <title>High frequency of phylogenetically diverse reductive dehalogenase-homologous genes in deep subseafloor sedimentary metagenomes.</title>
        <authorList>
            <person name="Kawai M."/>
            <person name="Futagami T."/>
            <person name="Toyoda A."/>
            <person name="Takaki Y."/>
            <person name="Nishi S."/>
            <person name="Hori S."/>
            <person name="Arai W."/>
            <person name="Tsubouchi T."/>
            <person name="Morono Y."/>
            <person name="Uchiyama I."/>
            <person name="Ito T."/>
            <person name="Fujiyama A."/>
            <person name="Inagaki F."/>
            <person name="Takami H."/>
        </authorList>
    </citation>
    <scope>NUCLEOTIDE SEQUENCE</scope>
    <source>
        <strain evidence="1">Expedition CK06-06</strain>
    </source>
</reference>
<comment type="caution">
    <text evidence="1">The sequence shown here is derived from an EMBL/GenBank/DDBJ whole genome shotgun (WGS) entry which is preliminary data.</text>
</comment>
<name>X1D9R5_9ZZZZ</name>
<organism evidence="1">
    <name type="scientific">marine sediment metagenome</name>
    <dbReference type="NCBI Taxonomy" id="412755"/>
    <lineage>
        <taxon>unclassified sequences</taxon>
        <taxon>metagenomes</taxon>
        <taxon>ecological metagenomes</taxon>
    </lineage>
</organism>
<protein>
    <submittedName>
        <fullName evidence="1">Uncharacterized protein</fullName>
    </submittedName>
</protein>
<accession>X1D9R5</accession>